<reference evidence="2" key="1">
    <citation type="submission" date="2023-05" db="EMBL/GenBank/DDBJ databases">
        <authorList>
            <person name="Stuckert A."/>
        </authorList>
    </citation>
    <scope>NUCLEOTIDE SEQUENCE</scope>
</reference>
<dbReference type="Pfam" id="PF00069">
    <property type="entry name" value="Pkinase"/>
    <property type="match status" value="1"/>
</dbReference>
<dbReference type="Proteomes" id="UP001162483">
    <property type="component" value="Unassembled WGS sequence"/>
</dbReference>
<dbReference type="EMBL" id="CATNWA010014915">
    <property type="protein sequence ID" value="CAI9577423.1"/>
    <property type="molecule type" value="Genomic_DNA"/>
</dbReference>
<dbReference type="PROSITE" id="PS00108">
    <property type="entry name" value="PROTEIN_KINASE_ST"/>
    <property type="match status" value="1"/>
</dbReference>
<gene>
    <name evidence="2" type="ORF">SPARVUS_LOCUS8712808</name>
</gene>
<sequence>MRKLVSAVSHMHDVGVVHRDLKPENFLFTDESDSSEIKIIDFGFARLKPPDNQPLKNALLHAALCRAGTPES</sequence>
<feature type="domain" description="Protein kinase" evidence="1">
    <location>
        <begin position="1"/>
        <end position="72"/>
    </location>
</feature>
<dbReference type="PANTHER" id="PTHR44167">
    <property type="entry name" value="OVARIAN-SPECIFIC SERINE/THREONINE-PROTEIN KINASE LOK-RELATED"/>
    <property type="match status" value="1"/>
</dbReference>
<evidence type="ECO:0000313" key="3">
    <source>
        <dbReference type="Proteomes" id="UP001162483"/>
    </source>
</evidence>
<evidence type="ECO:0000313" key="2">
    <source>
        <dbReference type="EMBL" id="CAI9577423.1"/>
    </source>
</evidence>
<comment type="caution">
    <text evidence="2">The sequence shown here is derived from an EMBL/GenBank/DDBJ whole genome shotgun (WGS) entry which is preliminary data.</text>
</comment>
<dbReference type="PANTHER" id="PTHR44167:SF30">
    <property type="entry name" value="PHOSPHORYLASE KINASE"/>
    <property type="match status" value="1"/>
</dbReference>
<organism evidence="2 3">
    <name type="scientific">Staurois parvus</name>
    <dbReference type="NCBI Taxonomy" id="386267"/>
    <lineage>
        <taxon>Eukaryota</taxon>
        <taxon>Metazoa</taxon>
        <taxon>Chordata</taxon>
        <taxon>Craniata</taxon>
        <taxon>Vertebrata</taxon>
        <taxon>Euteleostomi</taxon>
        <taxon>Amphibia</taxon>
        <taxon>Batrachia</taxon>
        <taxon>Anura</taxon>
        <taxon>Neobatrachia</taxon>
        <taxon>Ranoidea</taxon>
        <taxon>Ranidae</taxon>
        <taxon>Staurois</taxon>
    </lineage>
</organism>
<keyword evidence="3" id="KW-1185">Reference proteome</keyword>
<dbReference type="InterPro" id="IPR011009">
    <property type="entry name" value="Kinase-like_dom_sf"/>
</dbReference>
<dbReference type="SUPFAM" id="SSF56112">
    <property type="entry name" value="Protein kinase-like (PK-like)"/>
    <property type="match status" value="1"/>
</dbReference>
<protein>
    <recommendedName>
        <fullName evidence="1">Protein kinase domain-containing protein</fullName>
    </recommendedName>
</protein>
<dbReference type="InterPro" id="IPR000719">
    <property type="entry name" value="Prot_kinase_dom"/>
</dbReference>
<accession>A0ABN9DYK6</accession>
<dbReference type="Gene3D" id="1.10.510.10">
    <property type="entry name" value="Transferase(Phosphotransferase) domain 1"/>
    <property type="match status" value="1"/>
</dbReference>
<proteinExistence type="predicted"/>
<evidence type="ECO:0000259" key="1">
    <source>
        <dbReference type="PROSITE" id="PS50011"/>
    </source>
</evidence>
<dbReference type="PROSITE" id="PS50011">
    <property type="entry name" value="PROTEIN_KINASE_DOM"/>
    <property type="match status" value="1"/>
</dbReference>
<dbReference type="InterPro" id="IPR008271">
    <property type="entry name" value="Ser/Thr_kinase_AS"/>
</dbReference>
<name>A0ABN9DYK6_9NEOB</name>